<proteinExistence type="predicted"/>
<accession>A0A2S9CZ63</accession>
<dbReference type="InterPro" id="IPR036237">
    <property type="entry name" value="Xyl_isomerase-like_sf"/>
</dbReference>
<sequence>MLVTPNSHLSYCTNIHSGESWEEIFRNIKSYCLPVKENISPDKPFGIGLRLSNQAATELLSGNRLSDFKSWLHKNDMYVFTINGFPYGSFHGEVVKDRVHLPDWTSTERFDYTVLLISILKELLPIGIEGSISTSPLSYRHWFKTEDDLTTAKQKSTQQLIEITALMVKINRFGKKKLHLNIEPEPDGIIETSDEYIQFFTDYLLKDGALQLATHLKCTHREAQQYIREHIRLCFDVCHFAVGFEKSENVLKKIENHSLKIGKIQISAALRFNTSSKTSVKEAQNCLLTFDESTYLHQAVIKNSDGNLRRFEDLGPAIVSMGLPGFEELRTHFHVPIFLDQFEVLSTTQNEIINTLQYWYETECSLHLEVETYTWDVLPDHFQTDITESIERELKWVVNTIRKIKNKEL</sequence>
<evidence type="ECO:0000313" key="4">
    <source>
        <dbReference type="Proteomes" id="UP000238534"/>
    </source>
</evidence>
<keyword evidence="1" id="KW-0413">Isomerase</keyword>
<evidence type="ECO:0000313" key="2">
    <source>
        <dbReference type="EMBL" id="PRB90512.1"/>
    </source>
</evidence>
<protein>
    <submittedName>
        <fullName evidence="1">Xylose isomerase</fullName>
    </submittedName>
</protein>
<evidence type="ECO:0000313" key="3">
    <source>
        <dbReference type="Proteomes" id="UP000238325"/>
    </source>
</evidence>
<dbReference type="AlphaFoldDB" id="A0A2S9CZ63"/>
<dbReference type="Proteomes" id="UP000238534">
    <property type="component" value="Unassembled WGS sequence"/>
</dbReference>
<dbReference type="RefSeq" id="WP_105681928.1">
    <property type="nucleotide sequence ID" value="NZ_JBBGZD010000001.1"/>
</dbReference>
<gene>
    <name evidence="1" type="ORF">CQ022_05780</name>
    <name evidence="2" type="ORF">CQ033_07205</name>
</gene>
<dbReference type="EMBL" id="PCPP01000001">
    <property type="protein sequence ID" value="PRB85764.1"/>
    <property type="molecule type" value="Genomic_DNA"/>
</dbReference>
<reference evidence="3 4" key="1">
    <citation type="submission" date="2017-09" db="EMBL/GenBank/DDBJ databases">
        <title>Genomic, metabolic, and phenotypic characteristics of bacterial isolates from the natural microbiome of the model nematode Caenorhabditis elegans.</title>
        <authorList>
            <person name="Zimmermann J."/>
            <person name="Obeng N."/>
            <person name="Yang W."/>
            <person name="Obeng O."/>
            <person name="Kissoyan K."/>
            <person name="Pees B."/>
            <person name="Dirksen P."/>
            <person name="Hoppner M."/>
            <person name="Franke A."/>
            <person name="Rosenstiel P."/>
            <person name="Leippe M."/>
            <person name="Dierking K."/>
            <person name="Kaleta C."/>
            <person name="Schulenburg H."/>
        </authorList>
    </citation>
    <scope>NUCLEOTIDE SEQUENCE [LARGE SCALE GENOMIC DNA]</scope>
    <source>
        <strain evidence="1 4">MYb25</strain>
        <strain evidence="2 3">MYb44</strain>
    </source>
</reference>
<comment type="caution">
    <text evidence="1">The sequence shown here is derived from an EMBL/GenBank/DDBJ whole genome shotgun (WGS) entry which is preliminary data.</text>
</comment>
<dbReference type="OrthoDB" id="9785907at2"/>
<keyword evidence="3" id="KW-1185">Reference proteome</keyword>
<evidence type="ECO:0000313" key="1">
    <source>
        <dbReference type="EMBL" id="PRB85764.1"/>
    </source>
</evidence>
<dbReference type="EMBL" id="PCPH01000002">
    <property type="protein sequence ID" value="PRB90512.1"/>
    <property type="molecule type" value="Genomic_DNA"/>
</dbReference>
<dbReference type="NCBIfam" id="NF035939">
    <property type="entry name" value="TIM_EboE"/>
    <property type="match status" value="1"/>
</dbReference>
<dbReference type="GO" id="GO:0016853">
    <property type="term" value="F:isomerase activity"/>
    <property type="evidence" value="ECO:0007669"/>
    <property type="project" value="UniProtKB-KW"/>
</dbReference>
<organism evidence="1 4">
    <name type="scientific">Chryseobacterium culicis</name>
    <dbReference type="NCBI Taxonomy" id="680127"/>
    <lineage>
        <taxon>Bacteria</taxon>
        <taxon>Pseudomonadati</taxon>
        <taxon>Bacteroidota</taxon>
        <taxon>Flavobacteriia</taxon>
        <taxon>Flavobacteriales</taxon>
        <taxon>Weeksellaceae</taxon>
        <taxon>Chryseobacterium group</taxon>
        <taxon>Chryseobacterium</taxon>
    </lineage>
</organism>
<dbReference type="Proteomes" id="UP000238325">
    <property type="component" value="Unassembled WGS sequence"/>
</dbReference>
<name>A0A2S9CZ63_CHRCI</name>
<dbReference type="SUPFAM" id="SSF51658">
    <property type="entry name" value="Xylose isomerase-like"/>
    <property type="match status" value="1"/>
</dbReference>